<dbReference type="InterPro" id="IPR039577">
    <property type="entry name" value="Rad18"/>
</dbReference>
<dbReference type="GO" id="GO:0097505">
    <property type="term" value="C:Rad6-Rad18 complex"/>
    <property type="evidence" value="ECO:0007669"/>
    <property type="project" value="TreeGrafter"/>
</dbReference>
<keyword evidence="10" id="KW-0833">Ubl conjugation pathway</keyword>
<keyword evidence="24" id="KW-1185">Reference proteome</keyword>
<keyword evidence="14" id="KW-0539">Nucleus</keyword>
<evidence type="ECO:0000256" key="11">
    <source>
        <dbReference type="ARBA" id="ARBA00022833"/>
    </source>
</evidence>
<feature type="compositionally biased region" description="Low complexity" evidence="19">
    <location>
        <begin position="444"/>
        <end position="461"/>
    </location>
</feature>
<reference evidence="23 24" key="1">
    <citation type="journal article" date="2024" name="Genome Biol. Evol.">
        <title>Chromosome-level genome assembly of the viviparous eelpout Zoarces viviparus.</title>
        <authorList>
            <person name="Fuhrmann N."/>
            <person name="Brasseur M.V."/>
            <person name="Bakowski C.E."/>
            <person name="Podsiadlowski L."/>
            <person name="Prost S."/>
            <person name="Krehenwinkel H."/>
            <person name="Mayer C."/>
        </authorList>
    </citation>
    <scope>NUCLEOTIDE SEQUENCE [LARGE SCALE GENOMIC DNA]</scope>
    <source>
        <strain evidence="23">NO-MEL_2022_Ind0_liver</strain>
    </source>
</reference>
<evidence type="ECO:0000256" key="3">
    <source>
        <dbReference type="ARBA" id="ARBA00004906"/>
    </source>
</evidence>
<dbReference type="InterPro" id="IPR013083">
    <property type="entry name" value="Znf_RING/FYVE/PHD"/>
</dbReference>
<keyword evidence="11" id="KW-0862">Zinc</keyword>
<evidence type="ECO:0000256" key="4">
    <source>
        <dbReference type="ARBA" id="ARBA00009506"/>
    </source>
</evidence>
<dbReference type="PROSITE" id="PS50800">
    <property type="entry name" value="SAP"/>
    <property type="match status" value="1"/>
</dbReference>
<evidence type="ECO:0000256" key="14">
    <source>
        <dbReference type="ARBA" id="ARBA00023242"/>
    </source>
</evidence>
<feature type="domain" description="UBZ4-type" evidence="22">
    <location>
        <begin position="231"/>
        <end position="258"/>
    </location>
</feature>
<evidence type="ECO:0000256" key="13">
    <source>
        <dbReference type="ARBA" id="ARBA00023204"/>
    </source>
</evidence>
<gene>
    <name evidence="23" type="ORF">VZT92_013180</name>
</gene>
<comment type="subcellular location">
    <subcellularLocation>
        <location evidence="2">Nucleus</location>
    </subcellularLocation>
</comment>
<evidence type="ECO:0000259" key="20">
    <source>
        <dbReference type="PROSITE" id="PS50089"/>
    </source>
</evidence>
<dbReference type="GO" id="GO:0006281">
    <property type="term" value="P:DNA repair"/>
    <property type="evidence" value="ECO:0007669"/>
    <property type="project" value="UniProtKB-KW"/>
</dbReference>
<evidence type="ECO:0000256" key="12">
    <source>
        <dbReference type="ARBA" id="ARBA00023125"/>
    </source>
</evidence>
<dbReference type="Proteomes" id="UP001488805">
    <property type="component" value="Unassembled WGS sequence"/>
</dbReference>
<feature type="compositionally biased region" description="Basic and acidic residues" evidence="19">
    <location>
        <begin position="427"/>
        <end position="442"/>
    </location>
</feature>
<dbReference type="GO" id="GO:0006513">
    <property type="term" value="P:protein monoubiquitination"/>
    <property type="evidence" value="ECO:0007669"/>
    <property type="project" value="InterPro"/>
</dbReference>
<accession>A0AAW1F309</accession>
<evidence type="ECO:0000313" key="23">
    <source>
        <dbReference type="EMBL" id="KAK9529063.1"/>
    </source>
</evidence>
<evidence type="ECO:0000256" key="1">
    <source>
        <dbReference type="ARBA" id="ARBA00000900"/>
    </source>
</evidence>
<comment type="caution">
    <text evidence="23">The sequence shown here is derived from an EMBL/GenBank/DDBJ whole genome shotgun (WGS) entry which is preliminary data.</text>
</comment>
<keyword evidence="7" id="KW-0479">Metal-binding</keyword>
<evidence type="ECO:0000259" key="22">
    <source>
        <dbReference type="PROSITE" id="PS51908"/>
    </source>
</evidence>
<dbReference type="CDD" id="cd16529">
    <property type="entry name" value="RING-HC_RAD18"/>
    <property type="match status" value="1"/>
</dbReference>
<feature type="region of interest" description="Disordered" evidence="19">
    <location>
        <begin position="132"/>
        <end position="151"/>
    </location>
</feature>
<evidence type="ECO:0000256" key="9">
    <source>
        <dbReference type="ARBA" id="ARBA00022771"/>
    </source>
</evidence>
<dbReference type="InterPro" id="IPR006642">
    <property type="entry name" value="Rad18_UBZ4"/>
</dbReference>
<keyword evidence="8 18" id="KW-0227">DNA damage</keyword>
<dbReference type="Pfam" id="PF14835">
    <property type="entry name" value="zf-RING_6"/>
    <property type="match status" value="1"/>
</dbReference>
<feature type="region of interest" description="Disordered" evidence="19">
    <location>
        <begin position="397"/>
        <end position="503"/>
    </location>
</feature>
<dbReference type="InterPro" id="IPR003034">
    <property type="entry name" value="SAP_dom"/>
</dbReference>
<name>A0AAW1F309_ZOAVI</name>
<dbReference type="PROSITE" id="PS00518">
    <property type="entry name" value="ZF_RING_1"/>
    <property type="match status" value="1"/>
</dbReference>
<dbReference type="SUPFAM" id="SSF57850">
    <property type="entry name" value="RING/U-box"/>
    <property type="match status" value="1"/>
</dbReference>
<comment type="similarity">
    <text evidence="4">Belongs to the RAD18 family.</text>
</comment>
<evidence type="ECO:0000256" key="17">
    <source>
        <dbReference type="PROSITE-ProRule" id="PRU00175"/>
    </source>
</evidence>
<dbReference type="EMBL" id="JBCEZU010000111">
    <property type="protein sequence ID" value="KAK9529063.1"/>
    <property type="molecule type" value="Genomic_DNA"/>
</dbReference>
<keyword evidence="12" id="KW-0238">DNA-binding</keyword>
<dbReference type="PROSITE" id="PS50089">
    <property type="entry name" value="ZF_RING_2"/>
    <property type="match status" value="1"/>
</dbReference>
<feature type="compositionally biased region" description="Basic and acidic residues" evidence="19">
    <location>
        <begin position="466"/>
        <end position="477"/>
    </location>
</feature>
<dbReference type="Pfam" id="PF02037">
    <property type="entry name" value="SAP"/>
    <property type="match status" value="1"/>
</dbReference>
<dbReference type="Gene3D" id="3.30.40.10">
    <property type="entry name" value="Zinc/RING finger domain, C3HC4 (zinc finger)"/>
    <property type="match status" value="1"/>
</dbReference>
<dbReference type="GO" id="GO:0006301">
    <property type="term" value="P:DNA damage tolerance"/>
    <property type="evidence" value="ECO:0007669"/>
    <property type="project" value="InterPro"/>
</dbReference>
<dbReference type="GO" id="GO:0005634">
    <property type="term" value="C:nucleus"/>
    <property type="evidence" value="ECO:0007669"/>
    <property type="project" value="UniProtKB-SubCell"/>
</dbReference>
<evidence type="ECO:0000259" key="21">
    <source>
        <dbReference type="PROSITE" id="PS50800"/>
    </source>
</evidence>
<evidence type="ECO:0000256" key="16">
    <source>
        <dbReference type="ARBA" id="ARBA00082369"/>
    </source>
</evidence>
<dbReference type="GO" id="GO:0008270">
    <property type="term" value="F:zinc ion binding"/>
    <property type="evidence" value="ECO:0007669"/>
    <property type="project" value="UniProtKB-KW"/>
</dbReference>
<dbReference type="SMART" id="SM00734">
    <property type="entry name" value="ZnF_Rad18"/>
    <property type="match status" value="2"/>
</dbReference>
<evidence type="ECO:0000256" key="2">
    <source>
        <dbReference type="ARBA" id="ARBA00004123"/>
    </source>
</evidence>
<dbReference type="FunFam" id="3.30.40.10:FF:000172">
    <property type="entry name" value="E3 ubiquitin-protein ligase RAD18"/>
    <property type="match status" value="1"/>
</dbReference>
<dbReference type="EC" id="2.3.2.27" evidence="5"/>
<evidence type="ECO:0000256" key="15">
    <source>
        <dbReference type="ARBA" id="ARBA00031783"/>
    </source>
</evidence>
<dbReference type="PROSITE" id="PS51908">
    <property type="entry name" value="ZF_UBZ4"/>
    <property type="match status" value="1"/>
</dbReference>
<organism evidence="23 24">
    <name type="scientific">Zoarces viviparus</name>
    <name type="common">Viviparous eelpout</name>
    <name type="synonym">Blennius viviparus</name>
    <dbReference type="NCBI Taxonomy" id="48416"/>
    <lineage>
        <taxon>Eukaryota</taxon>
        <taxon>Metazoa</taxon>
        <taxon>Chordata</taxon>
        <taxon>Craniata</taxon>
        <taxon>Vertebrata</taxon>
        <taxon>Euteleostomi</taxon>
        <taxon>Actinopterygii</taxon>
        <taxon>Neopterygii</taxon>
        <taxon>Teleostei</taxon>
        <taxon>Neoteleostei</taxon>
        <taxon>Acanthomorphata</taxon>
        <taxon>Eupercaria</taxon>
        <taxon>Perciformes</taxon>
        <taxon>Cottioidei</taxon>
        <taxon>Zoarcales</taxon>
        <taxon>Zoarcidae</taxon>
        <taxon>Zoarcinae</taxon>
        <taxon>Zoarces</taxon>
    </lineage>
</organism>
<keyword evidence="6" id="KW-0808">Transferase</keyword>
<evidence type="ECO:0000256" key="10">
    <source>
        <dbReference type="ARBA" id="ARBA00022786"/>
    </source>
</evidence>
<dbReference type="SMART" id="SM00513">
    <property type="entry name" value="SAP"/>
    <property type="match status" value="1"/>
</dbReference>
<keyword evidence="9 17" id="KW-0863">Zinc-finger</keyword>
<dbReference type="PANTHER" id="PTHR14134">
    <property type="entry name" value="E3 UBIQUITIN-PROTEIN LIGASE RAD18"/>
    <property type="match status" value="1"/>
</dbReference>
<feature type="domain" description="RING-type" evidence="20">
    <location>
        <begin position="25"/>
        <end position="63"/>
    </location>
</feature>
<dbReference type="SMART" id="SM00184">
    <property type="entry name" value="RING"/>
    <property type="match status" value="1"/>
</dbReference>
<evidence type="ECO:0000256" key="19">
    <source>
        <dbReference type="SAM" id="MobiDB-lite"/>
    </source>
</evidence>
<dbReference type="InterPro" id="IPR017907">
    <property type="entry name" value="Znf_RING_CS"/>
</dbReference>
<protein>
    <recommendedName>
        <fullName evidence="5">RING-type E3 ubiquitin transferase</fullName>
        <ecNumber evidence="5">2.3.2.27</ecNumber>
    </recommendedName>
    <alternativeName>
        <fullName evidence="15 16">RING-type E3 ubiquitin transferase RAD18</fullName>
    </alternativeName>
</protein>
<dbReference type="GO" id="GO:0061630">
    <property type="term" value="F:ubiquitin protein ligase activity"/>
    <property type="evidence" value="ECO:0007669"/>
    <property type="project" value="UniProtKB-EC"/>
</dbReference>
<dbReference type="InterPro" id="IPR039503">
    <property type="entry name" value="BARD1_Znf-RING"/>
</dbReference>
<evidence type="ECO:0000256" key="6">
    <source>
        <dbReference type="ARBA" id="ARBA00022679"/>
    </source>
</evidence>
<dbReference type="InterPro" id="IPR001841">
    <property type="entry name" value="Znf_RING"/>
</dbReference>
<sequence length="503" mass="56715">MALQVEADLPPGFACLKNVDALLRCPICFDFLNISMMTKCSHNFCSLCIRKFLCYKLQCPVCNTQATEQDLRTNRLLDDLVVNFQAARQQLSKVHFESPPISPRTPASAVQCRTPREMGQKCNSSVLSHFFQKRPKTSPTKETQRDGSVARCAQRRKIQTARAHNSNDVDLHSAADQHPVVVKEEPMDDEVASIQGLMSVKREAGVSHSMSTGVETAHSSSPSKDVKPVIKVECPVCSVSVPQQFINKHLDMCLTRGEKKESLRSSLGNARRPMTKLVYNLLSMQELKRRLKECHLSMQGSRDQLIKRHQEFVQAYNAQCDSLNPKSAEDIAKELEANEKIRNQLQGKAKPVMVFAKNQSEKEIDEVHSNYRKKHNRDFSHLIAQVRYRLETPRQTRIKQKVEEEDAQKTPSADQVADSKSYSVMKVADRDSDAELSARRIELSSSPTYSDVSISSSISDIFGPEPTRHPEDTERTSVQKQTSSTKRDKTASSLVGGKRRRKT</sequence>
<dbReference type="FunFam" id="3.30.160.60:FF:000331">
    <property type="entry name" value="E3 ubiquitin-protein ligase RAD18"/>
    <property type="match status" value="1"/>
</dbReference>
<dbReference type="PANTHER" id="PTHR14134:SF2">
    <property type="entry name" value="E3 UBIQUITIN-PROTEIN LIGASE RAD18"/>
    <property type="match status" value="1"/>
</dbReference>
<comment type="pathway">
    <text evidence="3">Protein modification; protein ubiquitination.</text>
</comment>
<evidence type="ECO:0000256" key="18">
    <source>
        <dbReference type="PROSITE-ProRule" id="PRU01256"/>
    </source>
</evidence>
<comment type="catalytic activity">
    <reaction evidence="1">
        <text>S-ubiquitinyl-[E2 ubiquitin-conjugating enzyme]-L-cysteine + [acceptor protein]-L-lysine = [E2 ubiquitin-conjugating enzyme]-L-cysteine + N(6)-ubiquitinyl-[acceptor protein]-L-lysine.</text>
        <dbReference type="EC" id="2.3.2.27"/>
    </reaction>
</comment>
<dbReference type="Gene3D" id="3.30.160.60">
    <property type="entry name" value="Classic Zinc Finger"/>
    <property type="match status" value="1"/>
</dbReference>
<feature type="domain" description="SAP" evidence="21">
    <location>
        <begin position="279"/>
        <end position="313"/>
    </location>
</feature>
<proteinExistence type="inferred from homology"/>
<evidence type="ECO:0000256" key="7">
    <source>
        <dbReference type="ARBA" id="ARBA00022723"/>
    </source>
</evidence>
<dbReference type="AlphaFoldDB" id="A0AAW1F309"/>
<evidence type="ECO:0000256" key="5">
    <source>
        <dbReference type="ARBA" id="ARBA00012483"/>
    </source>
</evidence>
<feature type="compositionally biased region" description="Polar residues" evidence="19">
    <location>
        <begin position="409"/>
        <end position="422"/>
    </location>
</feature>
<evidence type="ECO:0000256" key="8">
    <source>
        <dbReference type="ARBA" id="ARBA00022763"/>
    </source>
</evidence>
<dbReference type="GO" id="GO:0003697">
    <property type="term" value="F:single-stranded DNA binding"/>
    <property type="evidence" value="ECO:0007669"/>
    <property type="project" value="InterPro"/>
</dbReference>
<keyword evidence="13 18" id="KW-0234">DNA repair</keyword>
<evidence type="ECO:0000313" key="24">
    <source>
        <dbReference type="Proteomes" id="UP001488805"/>
    </source>
</evidence>